<reference evidence="9" key="1">
    <citation type="journal article" date="2018" name="Gigascience">
        <title>Genome assembly of the Pink Ipe (Handroanthus impetiginosus, Bignoniaceae), a highly valued, ecologically keystone Neotropical timber forest tree.</title>
        <authorList>
            <person name="Silva-Junior O.B."/>
            <person name="Grattapaglia D."/>
            <person name="Novaes E."/>
            <person name="Collevatti R.G."/>
        </authorList>
    </citation>
    <scope>NUCLEOTIDE SEQUENCE [LARGE SCALE GENOMIC DNA]</scope>
    <source>
        <strain evidence="9">cv. UFG-1</strain>
    </source>
</reference>
<keyword evidence="2 8" id="KW-0121">Carboxypeptidase</keyword>
<evidence type="ECO:0000256" key="2">
    <source>
        <dbReference type="ARBA" id="ARBA00022645"/>
    </source>
</evidence>
<keyword evidence="9" id="KW-1185">Reference proteome</keyword>
<dbReference type="PANTHER" id="PTHR11802">
    <property type="entry name" value="SERINE PROTEASE FAMILY S10 SERINE CARBOXYPEPTIDASE"/>
    <property type="match status" value="1"/>
</dbReference>
<comment type="similarity">
    <text evidence="1">Belongs to the peptidase S10 family.</text>
</comment>
<name>A0A2G9GTJ9_9LAMI</name>
<dbReference type="FunFam" id="3.40.50.1820:FF:000072">
    <property type="entry name" value="Serine carboxypeptidase-like 19"/>
    <property type="match status" value="1"/>
</dbReference>
<keyword evidence="5" id="KW-0378">Hydrolase</keyword>
<gene>
    <name evidence="8" type="ORF">CDL12_18873</name>
</gene>
<evidence type="ECO:0000256" key="3">
    <source>
        <dbReference type="ARBA" id="ARBA00022670"/>
    </source>
</evidence>
<proteinExistence type="inferred from homology"/>
<keyword evidence="6" id="KW-0325">Glycoprotein</keyword>
<evidence type="ECO:0000256" key="4">
    <source>
        <dbReference type="ARBA" id="ARBA00022729"/>
    </source>
</evidence>
<keyword evidence="3" id="KW-0645">Protease</keyword>
<feature type="chain" id="PRO_5013614329" evidence="7">
    <location>
        <begin position="21"/>
        <end position="469"/>
    </location>
</feature>
<evidence type="ECO:0000256" key="6">
    <source>
        <dbReference type="ARBA" id="ARBA00023180"/>
    </source>
</evidence>
<comment type="caution">
    <text evidence="8">The sequence shown here is derived from an EMBL/GenBank/DDBJ whole genome shotgun (WGS) entry which is preliminary data.</text>
</comment>
<dbReference type="AlphaFoldDB" id="A0A2G9GTJ9"/>
<evidence type="ECO:0000256" key="7">
    <source>
        <dbReference type="SAM" id="SignalP"/>
    </source>
</evidence>
<dbReference type="GO" id="GO:0004185">
    <property type="term" value="F:serine-type carboxypeptidase activity"/>
    <property type="evidence" value="ECO:0007669"/>
    <property type="project" value="InterPro"/>
</dbReference>
<dbReference type="Gene3D" id="3.40.50.1820">
    <property type="entry name" value="alpha/beta hydrolase"/>
    <property type="match status" value="1"/>
</dbReference>
<dbReference type="PROSITE" id="PS00560">
    <property type="entry name" value="CARBOXYPEPT_SER_HIS"/>
    <property type="match status" value="1"/>
</dbReference>
<protein>
    <submittedName>
        <fullName evidence="8">Serine carboxypeptidases (Lysosomal cathepsin A)</fullName>
    </submittedName>
</protein>
<feature type="signal peptide" evidence="7">
    <location>
        <begin position="1"/>
        <end position="20"/>
    </location>
</feature>
<dbReference type="FunFam" id="3.40.50.12670:FF:000001">
    <property type="entry name" value="Carboxypeptidase"/>
    <property type="match status" value="1"/>
</dbReference>
<dbReference type="PRINTS" id="PR00724">
    <property type="entry name" value="CRBOXYPTASEC"/>
</dbReference>
<accession>A0A2G9GTJ9</accession>
<organism evidence="8 9">
    <name type="scientific">Handroanthus impetiginosus</name>
    <dbReference type="NCBI Taxonomy" id="429701"/>
    <lineage>
        <taxon>Eukaryota</taxon>
        <taxon>Viridiplantae</taxon>
        <taxon>Streptophyta</taxon>
        <taxon>Embryophyta</taxon>
        <taxon>Tracheophyta</taxon>
        <taxon>Spermatophyta</taxon>
        <taxon>Magnoliopsida</taxon>
        <taxon>eudicotyledons</taxon>
        <taxon>Gunneridae</taxon>
        <taxon>Pentapetalae</taxon>
        <taxon>asterids</taxon>
        <taxon>lamiids</taxon>
        <taxon>Lamiales</taxon>
        <taxon>Bignoniaceae</taxon>
        <taxon>Crescentiina</taxon>
        <taxon>Tabebuia alliance</taxon>
        <taxon>Handroanthus</taxon>
    </lineage>
</organism>
<dbReference type="SUPFAM" id="SSF53474">
    <property type="entry name" value="alpha/beta-Hydrolases"/>
    <property type="match status" value="1"/>
</dbReference>
<dbReference type="GO" id="GO:0016747">
    <property type="term" value="F:acyltransferase activity, transferring groups other than amino-acyl groups"/>
    <property type="evidence" value="ECO:0007669"/>
    <property type="project" value="TreeGrafter"/>
</dbReference>
<keyword evidence="4 7" id="KW-0732">Signal</keyword>
<dbReference type="InterPro" id="IPR033124">
    <property type="entry name" value="Ser_caboxypep_his_AS"/>
</dbReference>
<dbReference type="GO" id="GO:0019748">
    <property type="term" value="P:secondary metabolic process"/>
    <property type="evidence" value="ECO:0007669"/>
    <property type="project" value="TreeGrafter"/>
</dbReference>
<sequence>MKSCMHLLLFFLVLIKTTSSQSIITTLPGYPGPLPFKLETGYISVGEHDERHLFYYFIESEREPETDPLLLWLCGGPGCSGFSGLVFEIGPLAFDLATFDGSFPSLIINPYSWTKIASIIFIDAPIGTGFSYSTTSEGYVISDTKSTSNIYLFLRKWLLKHPKFLKNCLYVTGDSYGGKITPMVALEIAKGNEAGLQPRMLLQGYTVGNPLTGEKMDINERISYFHRMALISDEYFELAKSNCNGEYVSPDPNNHKCLYALRLIKKCTERIYESHILEPKCEFLSPKPTDLLSSRLFMEDVPVDFLFLTKQERPWCRNYNYMPVYIWANNKTVQEALHVKKGTVTNWQRCNTTMYTTSAYEIDVGSVLQHHQLLNEKGFQALVYSGDHDMTVPYLSTLKWIRNLNLTVDERWRPWYVDGQIAGYTEKYKNINQAYITFATVKGGGHTAPEYKPKECLAMIERWLSLVPL</sequence>
<evidence type="ECO:0000256" key="1">
    <source>
        <dbReference type="ARBA" id="ARBA00009431"/>
    </source>
</evidence>
<evidence type="ECO:0000313" key="8">
    <source>
        <dbReference type="EMBL" id="PIN08545.1"/>
    </source>
</evidence>
<dbReference type="OrthoDB" id="443318at2759"/>
<dbReference type="Proteomes" id="UP000231279">
    <property type="component" value="Unassembled WGS sequence"/>
</dbReference>
<dbReference type="Pfam" id="PF00450">
    <property type="entry name" value="Peptidase_S10"/>
    <property type="match status" value="1"/>
</dbReference>
<dbReference type="InterPro" id="IPR029058">
    <property type="entry name" value="AB_hydrolase_fold"/>
</dbReference>
<dbReference type="Gene3D" id="3.40.50.12670">
    <property type="match status" value="1"/>
</dbReference>
<evidence type="ECO:0000313" key="9">
    <source>
        <dbReference type="Proteomes" id="UP000231279"/>
    </source>
</evidence>
<dbReference type="InterPro" id="IPR001563">
    <property type="entry name" value="Peptidase_S10"/>
</dbReference>
<dbReference type="EMBL" id="NKXS01003772">
    <property type="protein sequence ID" value="PIN08545.1"/>
    <property type="molecule type" value="Genomic_DNA"/>
</dbReference>
<dbReference type="PANTHER" id="PTHR11802:SF224">
    <property type="entry name" value="SERINE CARBOXYPEPTIDASE-LIKE 7 ISOFORM X1"/>
    <property type="match status" value="1"/>
</dbReference>
<evidence type="ECO:0000256" key="5">
    <source>
        <dbReference type="ARBA" id="ARBA00022801"/>
    </source>
</evidence>
<dbReference type="GO" id="GO:0006508">
    <property type="term" value="P:proteolysis"/>
    <property type="evidence" value="ECO:0007669"/>
    <property type="project" value="UniProtKB-KW"/>
</dbReference>